<gene>
    <name evidence="1" type="ORF">THII_2236</name>
</gene>
<reference evidence="1 2" key="1">
    <citation type="journal article" date="2014" name="ISME J.">
        <title>Ecophysiology of Thioploca ingrica as revealed by the complete genome sequence supplemented with proteomic evidence.</title>
        <authorList>
            <person name="Kojima H."/>
            <person name="Ogura Y."/>
            <person name="Yamamoto N."/>
            <person name="Togashi T."/>
            <person name="Mori H."/>
            <person name="Watanabe T."/>
            <person name="Nemoto F."/>
            <person name="Kurokawa K."/>
            <person name="Hayashi T."/>
            <person name="Fukui M."/>
        </authorList>
    </citation>
    <scope>NUCLEOTIDE SEQUENCE [LARGE SCALE GENOMIC DNA]</scope>
</reference>
<dbReference type="AlphaFoldDB" id="A0A090AET3"/>
<dbReference type="Proteomes" id="UP000031623">
    <property type="component" value="Chromosome"/>
</dbReference>
<dbReference type="KEGG" id="tig:THII_2236"/>
<organism evidence="1 2">
    <name type="scientific">Thioploca ingrica</name>
    <dbReference type="NCBI Taxonomy" id="40754"/>
    <lineage>
        <taxon>Bacteria</taxon>
        <taxon>Pseudomonadati</taxon>
        <taxon>Pseudomonadota</taxon>
        <taxon>Gammaproteobacteria</taxon>
        <taxon>Thiotrichales</taxon>
        <taxon>Thiotrichaceae</taxon>
        <taxon>Thioploca</taxon>
    </lineage>
</organism>
<proteinExistence type="predicted"/>
<name>A0A090AET3_9GAMM</name>
<keyword evidence="2" id="KW-1185">Reference proteome</keyword>
<protein>
    <submittedName>
        <fullName evidence="1">Uncharacterized protein</fullName>
    </submittedName>
</protein>
<accession>A0A090AET3</accession>
<evidence type="ECO:0000313" key="2">
    <source>
        <dbReference type="Proteomes" id="UP000031623"/>
    </source>
</evidence>
<sequence length="55" mass="6224">MTEPVALTIQDLLAGIYHDRSLAHEVLHKLPFLITEEGDVIPTTHCNNPYNIIKK</sequence>
<dbReference type="STRING" id="40754.THII_2236"/>
<dbReference type="HOGENOM" id="CLU_3031021_0_0_6"/>
<evidence type="ECO:0000313" key="1">
    <source>
        <dbReference type="EMBL" id="BAP56533.1"/>
    </source>
</evidence>
<dbReference type="EMBL" id="AP014633">
    <property type="protein sequence ID" value="BAP56533.1"/>
    <property type="molecule type" value="Genomic_DNA"/>
</dbReference>